<dbReference type="GO" id="GO:0016832">
    <property type="term" value="F:aldehyde-lyase activity"/>
    <property type="evidence" value="ECO:0007669"/>
    <property type="project" value="TreeGrafter"/>
</dbReference>
<dbReference type="GO" id="GO:0005829">
    <property type="term" value="C:cytosol"/>
    <property type="evidence" value="ECO:0007669"/>
    <property type="project" value="TreeGrafter"/>
</dbReference>
<accession>A0A177N581</accession>
<evidence type="ECO:0000259" key="3">
    <source>
        <dbReference type="SMART" id="SM01007"/>
    </source>
</evidence>
<dbReference type="AlphaFoldDB" id="A0A177N581"/>
<dbReference type="PANTHER" id="PTHR22789">
    <property type="entry name" value="FUCULOSE PHOSPHATE ALDOLASE"/>
    <property type="match status" value="1"/>
</dbReference>
<dbReference type="OrthoDB" id="422493at2"/>
<name>A0A177N581_9GAMM</name>
<sequence>MPHDREGVIKYRLDHQYRALPSDADLAEINAWRSIMYRLGLIGRSADKYDGLGFGNISSRRAPGQDDFWVSATQTGHLPQLGPEDYAWVTAAAPQQNYLQAQGPAQPSSEALTHAVIYQGLPGVRAVIHGHCPEIWHNTAKLRLAHTAAHIPYGTPEMARAVASILQTLGETESGIFTMLGHEDGVVAFGTSLRQAAELLIGQLALALALEQNLPDL</sequence>
<dbReference type="Pfam" id="PF00596">
    <property type="entry name" value="Aldolase_II"/>
    <property type="match status" value="1"/>
</dbReference>
<evidence type="ECO:0000256" key="2">
    <source>
        <dbReference type="ARBA" id="ARBA00023239"/>
    </source>
</evidence>
<keyword evidence="1" id="KW-0479">Metal-binding</keyword>
<dbReference type="PANTHER" id="PTHR22789:SF0">
    <property type="entry name" value="3-OXO-TETRONATE 4-PHOSPHATE DECARBOXYLASE-RELATED"/>
    <property type="match status" value="1"/>
</dbReference>
<dbReference type="RefSeq" id="WP_064041864.1">
    <property type="nucleotide sequence ID" value="NZ_LUUJ01000110.1"/>
</dbReference>
<dbReference type="GO" id="GO:0019323">
    <property type="term" value="P:pentose catabolic process"/>
    <property type="evidence" value="ECO:0007669"/>
    <property type="project" value="TreeGrafter"/>
</dbReference>
<evidence type="ECO:0000313" key="4">
    <source>
        <dbReference type="EMBL" id="OAI12290.1"/>
    </source>
</evidence>
<dbReference type="InterPro" id="IPR001303">
    <property type="entry name" value="Aldolase_II/adducin_N"/>
</dbReference>
<dbReference type="InterPro" id="IPR036409">
    <property type="entry name" value="Aldolase_II/adducin_N_sf"/>
</dbReference>
<dbReference type="InterPro" id="IPR050197">
    <property type="entry name" value="Aldolase_class_II_sugar_metab"/>
</dbReference>
<dbReference type="SUPFAM" id="SSF53639">
    <property type="entry name" value="AraD/HMP-PK domain-like"/>
    <property type="match status" value="1"/>
</dbReference>
<dbReference type="Gene3D" id="3.40.225.10">
    <property type="entry name" value="Class II aldolase/adducin N-terminal domain"/>
    <property type="match status" value="1"/>
</dbReference>
<evidence type="ECO:0000256" key="1">
    <source>
        <dbReference type="ARBA" id="ARBA00022723"/>
    </source>
</evidence>
<gene>
    <name evidence="4" type="ORF">A1507_02005</name>
</gene>
<dbReference type="SMART" id="SM01007">
    <property type="entry name" value="Aldolase_II"/>
    <property type="match status" value="1"/>
</dbReference>
<protein>
    <submittedName>
        <fullName evidence="4">Aldolase</fullName>
    </submittedName>
</protein>
<evidence type="ECO:0000313" key="5">
    <source>
        <dbReference type="Proteomes" id="UP000077857"/>
    </source>
</evidence>
<organism evidence="4 5">
    <name type="scientific">Methylomonas koyamae</name>
    <dbReference type="NCBI Taxonomy" id="702114"/>
    <lineage>
        <taxon>Bacteria</taxon>
        <taxon>Pseudomonadati</taxon>
        <taxon>Pseudomonadota</taxon>
        <taxon>Gammaproteobacteria</taxon>
        <taxon>Methylococcales</taxon>
        <taxon>Methylococcaceae</taxon>
        <taxon>Methylomonas</taxon>
    </lineage>
</organism>
<feature type="domain" description="Class II aldolase/adducin N-terminal" evidence="3">
    <location>
        <begin position="37"/>
        <end position="214"/>
    </location>
</feature>
<proteinExistence type="predicted"/>
<comment type="caution">
    <text evidence="4">The sequence shown here is derived from an EMBL/GenBank/DDBJ whole genome shotgun (WGS) entry which is preliminary data.</text>
</comment>
<dbReference type="Proteomes" id="UP000077857">
    <property type="component" value="Unassembled WGS sequence"/>
</dbReference>
<keyword evidence="2" id="KW-0456">Lyase</keyword>
<dbReference type="EMBL" id="LUUJ01000110">
    <property type="protein sequence ID" value="OAI12290.1"/>
    <property type="molecule type" value="Genomic_DNA"/>
</dbReference>
<dbReference type="GO" id="GO:0046872">
    <property type="term" value="F:metal ion binding"/>
    <property type="evidence" value="ECO:0007669"/>
    <property type="project" value="UniProtKB-KW"/>
</dbReference>
<reference evidence="4 5" key="1">
    <citation type="submission" date="2016-03" db="EMBL/GenBank/DDBJ databases">
        <authorList>
            <person name="Ploux O."/>
        </authorList>
    </citation>
    <scope>NUCLEOTIDE SEQUENCE [LARGE SCALE GENOMIC DNA]</scope>
    <source>
        <strain evidence="4 5">R-45378</strain>
    </source>
</reference>